<dbReference type="EMBL" id="JAQZAO010000005">
    <property type="protein sequence ID" value="MDD7966295.1"/>
    <property type="molecule type" value="Genomic_DNA"/>
</dbReference>
<feature type="transmembrane region" description="Helical" evidence="2">
    <location>
        <begin position="82"/>
        <end position="101"/>
    </location>
</feature>
<accession>A0ABT5STV6</accession>
<gene>
    <name evidence="3" type="ORF">PGB27_13195</name>
</gene>
<sequence>MSATDDNPGGPSASSAATSDTPTAYQEVQRSPEFVSLRRRWRGFIFTMSAVFLGWFLVYVLLSDFAHGVVDTRLGSTNFTVGLLLGLLQFVSTFLIATLYVRFANRNLDDDAEALRLRVEEKL</sequence>
<keyword evidence="2" id="KW-0812">Transmembrane</keyword>
<evidence type="ECO:0000256" key="1">
    <source>
        <dbReference type="SAM" id="MobiDB-lite"/>
    </source>
</evidence>
<evidence type="ECO:0000313" key="3">
    <source>
        <dbReference type="EMBL" id="MDD7966295.1"/>
    </source>
</evidence>
<keyword evidence="2" id="KW-1133">Transmembrane helix</keyword>
<organism evidence="3 4">
    <name type="scientific">Actinomycetospora lemnae</name>
    <dbReference type="NCBI Taxonomy" id="3019891"/>
    <lineage>
        <taxon>Bacteria</taxon>
        <taxon>Bacillati</taxon>
        <taxon>Actinomycetota</taxon>
        <taxon>Actinomycetes</taxon>
        <taxon>Pseudonocardiales</taxon>
        <taxon>Pseudonocardiaceae</taxon>
        <taxon>Actinomycetospora</taxon>
    </lineage>
</organism>
<comment type="caution">
    <text evidence="3">The sequence shown here is derived from an EMBL/GenBank/DDBJ whole genome shotgun (WGS) entry which is preliminary data.</text>
</comment>
<dbReference type="PANTHER" id="PTHR38441">
    <property type="entry name" value="INTEGRAL MEMBRANE PROTEIN-RELATED"/>
    <property type="match status" value="1"/>
</dbReference>
<dbReference type="Pfam" id="PF04341">
    <property type="entry name" value="DUF485"/>
    <property type="match status" value="1"/>
</dbReference>
<feature type="transmembrane region" description="Helical" evidence="2">
    <location>
        <begin position="43"/>
        <end position="62"/>
    </location>
</feature>
<evidence type="ECO:0000256" key="2">
    <source>
        <dbReference type="SAM" id="Phobius"/>
    </source>
</evidence>
<protein>
    <submittedName>
        <fullName evidence="3">DUF485 domain-containing protein</fullName>
    </submittedName>
</protein>
<keyword evidence="4" id="KW-1185">Reference proteome</keyword>
<keyword evidence="2" id="KW-0472">Membrane</keyword>
<dbReference type="Proteomes" id="UP001300763">
    <property type="component" value="Unassembled WGS sequence"/>
</dbReference>
<reference evidence="3 4" key="1">
    <citation type="submission" date="2023-02" db="EMBL/GenBank/DDBJ databases">
        <title>Genome sequencing required for Actinomycetospora new species description.</title>
        <authorList>
            <person name="Saimee Y."/>
            <person name="Duangmal K."/>
        </authorList>
    </citation>
    <scope>NUCLEOTIDE SEQUENCE [LARGE SCALE GENOMIC DNA]</scope>
    <source>
        <strain evidence="3 4">DW7H6</strain>
    </source>
</reference>
<dbReference type="PANTHER" id="PTHR38441:SF1">
    <property type="entry name" value="MEMBRANE PROTEIN"/>
    <property type="match status" value="1"/>
</dbReference>
<proteinExistence type="predicted"/>
<evidence type="ECO:0000313" key="4">
    <source>
        <dbReference type="Proteomes" id="UP001300763"/>
    </source>
</evidence>
<dbReference type="RefSeq" id="WP_274200819.1">
    <property type="nucleotide sequence ID" value="NZ_JAQZAO010000005.1"/>
</dbReference>
<dbReference type="InterPro" id="IPR007436">
    <property type="entry name" value="DUF485"/>
</dbReference>
<name>A0ABT5STV6_9PSEU</name>
<feature type="region of interest" description="Disordered" evidence="1">
    <location>
        <begin position="1"/>
        <end position="29"/>
    </location>
</feature>
<feature type="compositionally biased region" description="Low complexity" evidence="1">
    <location>
        <begin position="8"/>
        <end position="24"/>
    </location>
</feature>